<protein>
    <submittedName>
        <fullName evidence="3">Putative membrane protein</fullName>
    </submittedName>
</protein>
<gene>
    <name evidence="2" type="ORF">AAX28_01924</name>
    <name evidence="3" type="ORF">APORC_1556</name>
</gene>
<evidence type="ECO:0000313" key="4">
    <source>
        <dbReference type="Proteomes" id="UP000093159"/>
    </source>
</evidence>
<evidence type="ECO:0000256" key="1">
    <source>
        <dbReference type="SAM" id="Phobius"/>
    </source>
</evidence>
<reference evidence="2 4" key="1">
    <citation type="submission" date="2015-05" db="EMBL/GenBank/DDBJ databases">
        <authorList>
            <person name="Rovetto F."/>
            <person name="Cocolin L."/>
            <person name="Illeghems K."/>
            <person name="Van Nieuwerburgh F."/>
            <person name="Houf K."/>
        </authorList>
    </citation>
    <scope>NUCLEOTIDE SEQUENCE [LARGE SCALE GENOMIC DNA]</scope>
    <source>
        <strain evidence="2 4">117434</strain>
    </source>
</reference>
<name>A0A1C0AUI9_9BACT</name>
<sequence>MEIMVEIWKYWFFIGTFIILLVLKIEISAIKDRINGANGFIWTMINLILAIATGILWIISIIFMELGTLFLYLFYSIIYFIINIKVSSLIFDYYSNKHNNKH</sequence>
<keyword evidence="1" id="KW-0472">Membrane</keyword>
<dbReference type="AlphaFoldDB" id="A0A1C0AUI9"/>
<dbReference type="KEGG" id="apoc:APORC_1556"/>
<feature type="transmembrane region" description="Helical" evidence="1">
    <location>
        <begin position="7"/>
        <end position="27"/>
    </location>
</feature>
<organism evidence="3 5">
    <name type="scientific">Arcobacter porcinus</name>
    <dbReference type="NCBI Taxonomy" id="1935204"/>
    <lineage>
        <taxon>Bacteria</taxon>
        <taxon>Pseudomonadati</taxon>
        <taxon>Campylobacterota</taxon>
        <taxon>Epsilonproteobacteria</taxon>
        <taxon>Campylobacterales</taxon>
        <taxon>Arcobacteraceae</taxon>
        <taxon>Arcobacter</taxon>
    </lineage>
</organism>
<dbReference type="OrthoDB" id="9895879at2"/>
<evidence type="ECO:0000313" key="2">
    <source>
        <dbReference type="EMBL" id="OCL89966.1"/>
    </source>
</evidence>
<feature type="transmembrane region" description="Helical" evidence="1">
    <location>
        <begin position="69"/>
        <end position="94"/>
    </location>
</feature>
<evidence type="ECO:0000313" key="5">
    <source>
        <dbReference type="Proteomes" id="UP000322644"/>
    </source>
</evidence>
<keyword evidence="4" id="KW-1185">Reference proteome</keyword>
<keyword evidence="1" id="KW-1133">Transmembrane helix</keyword>
<dbReference type="Proteomes" id="UP000093159">
    <property type="component" value="Unassembled WGS sequence"/>
</dbReference>
<feature type="transmembrane region" description="Helical" evidence="1">
    <location>
        <begin position="39"/>
        <end position="63"/>
    </location>
</feature>
<dbReference type="RefSeq" id="WP_066171636.1">
    <property type="nucleotide sequence ID" value="NZ_CP036246.2"/>
</dbReference>
<reference evidence="3 5" key="2">
    <citation type="submission" date="2019-09" db="EMBL/GenBank/DDBJ databases">
        <title>Complete genome sequencing of four Arcobacter species reveals a diverse suite of mobile elements.</title>
        <authorList>
            <person name="Miller W.G."/>
            <person name="Yee E."/>
            <person name="Bono J.L."/>
        </authorList>
    </citation>
    <scope>NUCLEOTIDE SEQUENCE [LARGE SCALE GENOMIC DNA]</scope>
    <source>
        <strain evidence="3 5">CCUG 56899</strain>
    </source>
</reference>
<proteinExistence type="predicted"/>
<dbReference type="EMBL" id="CP036246">
    <property type="protein sequence ID" value="QEP41128.1"/>
    <property type="molecule type" value="Genomic_DNA"/>
</dbReference>
<keyword evidence="1" id="KW-0812">Transmembrane</keyword>
<accession>A0A1C0AUI9</accession>
<reference evidence="3 5" key="3">
    <citation type="submission" date="2019-09" db="EMBL/GenBank/DDBJ databases">
        <title>Taxonomic note: a critical rebuttal of the proposed division of the genus Arcobacter into six genera, emended descriptions of Arcobacter anaerophilus and the genus Arcobacter, and an assessment of genus-level boundaries for Epsilonproteobacteria using in silico genomic comparator tools.</title>
        <authorList>
            <person name="On S.L.W."/>
            <person name="Miller W.G."/>
            <person name="Biggs P."/>
            <person name="Cornelius A."/>
            <person name="Vandamme P."/>
        </authorList>
    </citation>
    <scope>NUCLEOTIDE SEQUENCE [LARGE SCALE GENOMIC DNA]</scope>
    <source>
        <strain evidence="3 5">CCUG 56899</strain>
    </source>
</reference>
<evidence type="ECO:0000313" key="3">
    <source>
        <dbReference type="EMBL" id="QEP41128.1"/>
    </source>
</evidence>
<dbReference type="EMBL" id="LDIR01000005">
    <property type="protein sequence ID" value="OCL89966.1"/>
    <property type="molecule type" value="Genomic_DNA"/>
</dbReference>
<dbReference type="Proteomes" id="UP000322644">
    <property type="component" value="Chromosome"/>
</dbReference>